<dbReference type="Gene3D" id="3.10.180.10">
    <property type="entry name" value="2,3-Dihydroxybiphenyl 1,2-Dioxygenase, domain 1"/>
    <property type="match status" value="1"/>
</dbReference>
<dbReference type="Pfam" id="PF06983">
    <property type="entry name" value="3-dmu-9_3-mt"/>
    <property type="match status" value="1"/>
</dbReference>
<dbReference type="PANTHER" id="PTHR33990:SF1">
    <property type="entry name" value="PROTEIN YJDN"/>
    <property type="match status" value="1"/>
</dbReference>
<dbReference type="EMBL" id="JAAAMV010000002">
    <property type="protein sequence ID" value="NBD23544.1"/>
    <property type="molecule type" value="Genomic_DNA"/>
</dbReference>
<sequence>MSVEAYLNFNGNCREVVEHYADVFGTDKPRFMTFGDVPADPAYPVPEEAKSMIMHSRLKIGGSTVMFSDVFPGMPFVQGTNISLAYVEEDREKLERAFNRLQDGGQVIMPLQETFWSKLYGSVTDRFDIQWQFNLGIGEW</sequence>
<dbReference type="CDD" id="cd06588">
    <property type="entry name" value="PhnB_like"/>
    <property type="match status" value="1"/>
</dbReference>
<evidence type="ECO:0000313" key="3">
    <source>
        <dbReference type="Proteomes" id="UP000665561"/>
    </source>
</evidence>
<accession>A0ABW9XLR1</accession>
<organism evidence="2 3">
    <name type="scientific">Paenibacillus glycinis</name>
    <dbReference type="NCBI Taxonomy" id="2697035"/>
    <lineage>
        <taxon>Bacteria</taxon>
        <taxon>Bacillati</taxon>
        <taxon>Bacillota</taxon>
        <taxon>Bacilli</taxon>
        <taxon>Bacillales</taxon>
        <taxon>Paenibacillaceae</taxon>
        <taxon>Paenibacillus</taxon>
    </lineage>
</organism>
<name>A0ABW9XLR1_9BACL</name>
<dbReference type="PANTHER" id="PTHR33990">
    <property type="entry name" value="PROTEIN YJDN-RELATED"/>
    <property type="match status" value="1"/>
</dbReference>
<protein>
    <submittedName>
        <fullName evidence="2">VOC family protein</fullName>
    </submittedName>
</protein>
<dbReference type="RefSeq" id="WP_161742075.1">
    <property type="nucleotide sequence ID" value="NZ_JAAAMV010000002.1"/>
</dbReference>
<keyword evidence="3" id="KW-1185">Reference proteome</keyword>
<proteinExistence type="predicted"/>
<comment type="caution">
    <text evidence="2">The sequence shown here is derived from an EMBL/GenBank/DDBJ whole genome shotgun (WGS) entry which is preliminary data.</text>
</comment>
<gene>
    <name evidence="2" type="ORF">GT019_06630</name>
</gene>
<dbReference type="InterPro" id="IPR029068">
    <property type="entry name" value="Glyas_Bleomycin-R_OHBP_Dase"/>
</dbReference>
<evidence type="ECO:0000313" key="2">
    <source>
        <dbReference type="EMBL" id="NBD23544.1"/>
    </source>
</evidence>
<reference evidence="2 3" key="1">
    <citation type="submission" date="2020-01" db="EMBL/GenBank/DDBJ databases">
        <title>Paenibacillus soybeanensis sp. nov. isolated from the nodules of soybean (Glycine max(L.) Merr).</title>
        <authorList>
            <person name="Wang H."/>
        </authorList>
    </citation>
    <scope>NUCLEOTIDE SEQUENCE [LARGE SCALE GENOMIC DNA]</scope>
    <source>
        <strain evidence="2 3">T1</strain>
    </source>
</reference>
<dbReference type="InterPro" id="IPR028973">
    <property type="entry name" value="PhnB-like"/>
</dbReference>
<evidence type="ECO:0000259" key="1">
    <source>
        <dbReference type="Pfam" id="PF06983"/>
    </source>
</evidence>
<dbReference type="SUPFAM" id="SSF54593">
    <property type="entry name" value="Glyoxalase/Bleomycin resistance protein/Dihydroxybiphenyl dioxygenase"/>
    <property type="match status" value="1"/>
</dbReference>
<dbReference type="Proteomes" id="UP000665561">
    <property type="component" value="Unassembled WGS sequence"/>
</dbReference>
<feature type="domain" description="PhnB-like" evidence="1">
    <location>
        <begin position="5"/>
        <end position="132"/>
    </location>
</feature>